<dbReference type="Proteomes" id="UP000022447">
    <property type="component" value="Unassembled WGS sequence"/>
</dbReference>
<gene>
    <name evidence="1" type="ORF">OCH239_10870</name>
</gene>
<evidence type="ECO:0000313" key="2">
    <source>
        <dbReference type="Proteomes" id="UP000022447"/>
    </source>
</evidence>
<evidence type="ECO:0000313" key="1">
    <source>
        <dbReference type="EMBL" id="ETX13337.1"/>
    </source>
</evidence>
<dbReference type="AlphaFoldDB" id="X7EBL6"/>
<protein>
    <submittedName>
        <fullName evidence="1">Uncharacterized protein</fullName>
    </submittedName>
</protein>
<sequence length="669" mass="73623">MPTMPTDALHLSADALTHLQDLAVIRGENPMVREFIGHGPELGLVSGVLISVDADDLETVAREIDRAAGVAGPSVDRLFEEMSYGVMQDTIDTGLVLPVLTGESVRISEDFPAHQVELLQSVVRTALPEASRPLFMTFPNLAGRLTFDTLNFLTSGDTEARRQAIETYPMVAEDMVQMPKFRAPLDARTELAPIVGEHLELDAAQMRIYARYERAIAELTFAPGNEQGSLAARKAISLDPRRVPPLASIRNHAVLMARRIRMDQLPAAQSGDAPAAIQASLRFSEVRVGFSSHLNVGERPFDRITSRIRPGDWEEATERLKLQRKRMGNVLDSIRSTTQTIASAILVDMLRRDEAIDMDRISAAAHRVLSDEPVEEDDAVYLSTFLMSLADRSYAMTQVGLRLRQVIGDGASLKSLSEADTRWHHVQEQIGNELMATEKDIAWTALVGRRPIDRLVGRELVSSEALLTQGRREEHCVGSYSRHVLEAKPKELTLIFSIETEAGEILSTAEISGLEVKTSAGSPGYAWTLQQHKARRNGAPGPEASRAADQLVAYLGGLPYEEVRAYISAINRDTANLKDKLARVLNAYGGNICEPRLPERALAAIESTLPKPLRELTISDWTARLADTDAKQAEKGGTRTISRLAELNECARRALVQLARDNALETCPQ</sequence>
<comment type="caution">
    <text evidence="1">The sequence shown here is derived from an EMBL/GenBank/DDBJ whole genome shotgun (WGS) entry which is preliminary data.</text>
</comment>
<organism evidence="1 2">
    <name type="scientific">Roseivivax halodurans JCM 10272</name>
    <dbReference type="NCBI Taxonomy" id="1449350"/>
    <lineage>
        <taxon>Bacteria</taxon>
        <taxon>Pseudomonadati</taxon>
        <taxon>Pseudomonadota</taxon>
        <taxon>Alphaproteobacteria</taxon>
        <taxon>Rhodobacterales</taxon>
        <taxon>Roseobacteraceae</taxon>
        <taxon>Roseivivax</taxon>
    </lineage>
</organism>
<dbReference type="STRING" id="1449350.OCH239_10870"/>
<accession>X7EBL6</accession>
<proteinExistence type="predicted"/>
<keyword evidence="2" id="KW-1185">Reference proteome</keyword>
<reference evidence="1 2" key="1">
    <citation type="submission" date="2014-01" db="EMBL/GenBank/DDBJ databases">
        <title>Roseivivax halodurans JCM 10272 Genome Sequencing.</title>
        <authorList>
            <person name="Lai Q."/>
            <person name="Li G."/>
            <person name="Shao Z."/>
        </authorList>
    </citation>
    <scope>NUCLEOTIDE SEQUENCE [LARGE SCALE GENOMIC DNA]</scope>
    <source>
        <strain evidence="1 2">JCM 10272</strain>
    </source>
</reference>
<dbReference type="EMBL" id="JALZ01000029">
    <property type="protein sequence ID" value="ETX13337.1"/>
    <property type="molecule type" value="Genomic_DNA"/>
</dbReference>
<name>X7EBL6_9RHOB</name>